<name>A0A1I5UY55_9PSEU</name>
<accession>A0A1I5UY55</accession>
<evidence type="ECO:0000313" key="3">
    <source>
        <dbReference type="Proteomes" id="UP000199137"/>
    </source>
</evidence>
<protein>
    <recommendedName>
        <fullName evidence="1">VOC domain-containing protein</fullName>
    </recommendedName>
</protein>
<sequence length="121" mass="12750">MFDGLRTIVYPAADLAAAKGWWTRVLGVPPYFDEPFYVGYRVHGYELALDPNGRAENGDGPVTYWGVPDVEAAVAKLVGEGAAEHSAVTDFGGGIRAALVRAPDGNLVGVIENPHFPGAPA</sequence>
<dbReference type="AlphaFoldDB" id="A0A1I5UY55"/>
<dbReference type="Pfam" id="PF00903">
    <property type="entry name" value="Glyoxalase"/>
    <property type="match status" value="1"/>
</dbReference>
<feature type="domain" description="VOC" evidence="1">
    <location>
        <begin position="4"/>
        <end position="113"/>
    </location>
</feature>
<dbReference type="Proteomes" id="UP000199137">
    <property type="component" value="Unassembled WGS sequence"/>
</dbReference>
<dbReference type="InterPro" id="IPR029068">
    <property type="entry name" value="Glyas_Bleomycin-R_OHBP_Dase"/>
</dbReference>
<dbReference type="OrthoDB" id="4565236at2"/>
<dbReference type="InterPro" id="IPR037523">
    <property type="entry name" value="VOC_core"/>
</dbReference>
<proteinExistence type="predicted"/>
<dbReference type="SUPFAM" id="SSF54593">
    <property type="entry name" value="Glyoxalase/Bleomycin resistance protein/Dihydroxybiphenyl dioxygenase"/>
    <property type="match status" value="1"/>
</dbReference>
<dbReference type="Gene3D" id="3.10.180.10">
    <property type="entry name" value="2,3-Dihydroxybiphenyl 1,2-Dioxygenase, domain 1"/>
    <property type="match status" value="1"/>
</dbReference>
<evidence type="ECO:0000259" key="1">
    <source>
        <dbReference type="PROSITE" id="PS51819"/>
    </source>
</evidence>
<dbReference type="EMBL" id="FOWC01000008">
    <property type="protein sequence ID" value="SFQ00150.1"/>
    <property type="molecule type" value="Genomic_DNA"/>
</dbReference>
<gene>
    <name evidence="2" type="ORF">SAMN05421854_108137</name>
</gene>
<dbReference type="RefSeq" id="WP_093575165.1">
    <property type="nucleotide sequence ID" value="NZ_FOWC01000008.1"/>
</dbReference>
<dbReference type="InterPro" id="IPR004360">
    <property type="entry name" value="Glyas_Fos-R_dOase_dom"/>
</dbReference>
<organism evidence="2 3">
    <name type="scientific">Amycolatopsis rubida</name>
    <dbReference type="NCBI Taxonomy" id="112413"/>
    <lineage>
        <taxon>Bacteria</taxon>
        <taxon>Bacillati</taxon>
        <taxon>Actinomycetota</taxon>
        <taxon>Actinomycetes</taxon>
        <taxon>Pseudonocardiales</taxon>
        <taxon>Pseudonocardiaceae</taxon>
        <taxon>Amycolatopsis</taxon>
    </lineage>
</organism>
<reference evidence="2 3" key="1">
    <citation type="submission" date="2016-10" db="EMBL/GenBank/DDBJ databases">
        <authorList>
            <person name="de Groot N.N."/>
        </authorList>
    </citation>
    <scope>NUCLEOTIDE SEQUENCE [LARGE SCALE GENOMIC DNA]</scope>
    <source>
        <strain evidence="2 3">DSM 44637</strain>
    </source>
</reference>
<dbReference type="PROSITE" id="PS51819">
    <property type="entry name" value="VOC"/>
    <property type="match status" value="1"/>
</dbReference>
<evidence type="ECO:0000313" key="2">
    <source>
        <dbReference type="EMBL" id="SFQ00150.1"/>
    </source>
</evidence>
<dbReference type="STRING" id="112413.SAMN05421854_108137"/>